<feature type="transmembrane region" description="Helical" evidence="1">
    <location>
        <begin position="407"/>
        <end position="424"/>
    </location>
</feature>
<keyword evidence="1" id="KW-0472">Membrane</keyword>
<proteinExistence type="predicted"/>
<organism evidence="2 3">
    <name type="scientific">Comamonas terrae</name>
    <dbReference type="NCBI Taxonomy" id="673548"/>
    <lineage>
        <taxon>Bacteria</taxon>
        <taxon>Pseudomonadati</taxon>
        <taxon>Pseudomonadota</taxon>
        <taxon>Betaproteobacteria</taxon>
        <taxon>Burkholderiales</taxon>
        <taxon>Comamonadaceae</taxon>
        <taxon>Comamonas</taxon>
    </lineage>
</organism>
<keyword evidence="1" id="KW-1133">Transmembrane helix</keyword>
<dbReference type="InterPro" id="IPR010364">
    <property type="entry name" value="Uncharacterised_IM_CreD"/>
</dbReference>
<feature type="transmembrane region" description="Helical" evidence="1">
    <location>
        <begin position="326"/>
        <end position="344"/>
    </location>
</feature>
<feature type="transmembrane region" description="Helical" evidence="1">
    <location>
        <begin position="430"/>
        <end position="448"/>
    </location>
</feature>
<dbReference type="PANTHER" id="PTHR30092">
    <property type="entry name" value="INNER MEMBRANE PROTEIN CRED"/>
    <property type="match status" value="1"/>
</dbReference>
<gene>
    <name evidence="2" type="primary">creD</name>
    <name evidence="2" type="ORF">ACFSW6_01645</name>
</gene>
<dbReference type="PIRSF" id="PIRSF004548">
    <property type="entry name" value="CreD"/>
    <property type="match status" value="1"/>
</dbReference>
<dbReference type="EMBL" id="JBHUMV010000001">
    <property type="protein sequence ID" value="MFD2752776.1"/>
    <property type="molecule type" value="Genomic_DNA"/>
</dbReference>
<keyword evidence="3" id="KW-1185">Reference proteome</keyword>
<dbReference type="Pfam" id="PF06123">
    <property type="entry name" value="CreD"/>
    <property type="match status" value="1"/>
</dbReference>
<keyword evidence="1" id="KW-0812">Transmembrane</keyword>
<dbReference type="PANTHER" id="PTHR30092:SF0">
    <property type="entry name" value="INNER MEMBRANE PROTEIN CRED"/>
    <property type="match status" value="1"/>
</dbReference>
<dbReference type="RefSeq" id="WP_066473188.1">
    <property type="nucleotide sequence ID" value="NZ_BCNT01000003.1"/>
</dbReference>
<dbReference type="Proteomes" id="UP001597463">
    <property type="component" value="Unassembled WGS sequence"/>
</dbReference>
<protein>
    <submittedName>
        <fullName evidence="2">Cell envelope integrity protein CreD</fullName>
    </submittedName>
</protein>
<accession>A0ABW5UGW3</accession>
<sequence>MKNRLLFKTAALLMVLALLMAGLSMIQDVVRDRIRNRNHAVQSVVASLAGPQTLVGPALVQSCTETTSVPNGRKTEYTTREFQRILLPDTLRHHADANMEERSRGLHRINAYVLHDKLRASFANAGSYLDLPASSSPGAEVRCKSLHIAFALTDPRGMRSAAITANGHTLDVEPGTPLERYGKGLQAPIDPKLLARGQALEIDMKLELVGTESLAFTPLGTDNQVTLTADWPHPSFGGSFLPTRREIGGHGFTASWNLSALASSAQQAFTRQQALCRADRAEPPDDYAAETAAAAGAADAPCLETMDTGFISPVNPYSLSDRASKYGLLFVVLTFVAVGLFEVLQKLRVHPVQYLLVGSALSSFFLLLLGLSEHLGFATAYAVAASACVALLAYYASHMLGSVRRGLPLAAGIAMLYGLLYVLLQLEQTALVVGSIALFAVLALVMVCTRRVDWYAFGATSAQVPVREAA</sequence>
<evidence type="ECO:0000256" key="1">
    <source>
        <dbReference type="SAM" id="Phobius"/>
    </source>
</evidence>
<evidence type="ECO:0000313" key="3">
    <source>
        <dbReference type="Proteomes" id="UP001597463"/>
    </source>
</evidence>
<dbReference type="NCBIfam" id="NF008712">
    <property type="entry name" value="PRK11715.1-1"/>
    <property type="match status" value="1"/>
</dbReference>
<name>A0ABW5UGW3_9BURK</name>
<reference evidence="3" key="1">
    <citation type="journal article" date="2019" name="Int. J. Syst. Evol. Microbiol.">
        <title>The Global Catalogue of Microorganisms (GCM) 10K type strain sequencing project: providing services to taxonomists for standard genome sequencing and annotation.</title>
        <authorList>
            <consortium name="The Broad Institute Genomics Platform"/>
            <consortium name="The Broad Institute Genome Sequencing Center for Infectious Disease"/>
            <person name="Wu L."/>
            <person name="Ma J."/>
        </authorList>
    </citation>
    <scope>NUCLEOTIDE SEQUENCE [LARGE SCALE GENOMIC DNA]</scope>
    <source>
        <strain evidence="3">TISTR 1906</strain>
    </source>
</reference>
<feature type="transmembrane region" description="Helical" evidence="1">
    <location>
        <begin position="351"/>
        <end position="369"/>
    </location>
</feature>
<evidence type="ECO:0000313" key="2">
    <source>
        <dbReference type="EMBL" id="MFD2752776.1"/>
    </source>
</evidence>
<comment type="caution">
    <text evidence="2">The sequence shown here is derived from an EMBL/GenBank/DDBJ whole genome shotgun (WGS) entry which is preliminary data.</text>
</comment>
<feature type="transmembrane region" description="Helical" evidence="1">
    <location>
        <begin position="375"/>
        <end position="395"/>
    </location>
</feature>